<dbReference type="EMBL" id="JAOYFB010000005">
    <property type="protein sequence ID" value="KAK4015126.1"/>
    <property type="molecule type" value="Genomic_DNA"/>
</dbReference>
<evidence type="ECO:0000313" key="1">
    <source>
        <dbReference type="EMBL" id="KAK4015126.1"/>
    </source>
</evidence>
<accession>A0ABQ9ZQB5</accession>
<organism evidence="1 2">
    <name type="scientific">Daphnia magna</name>
    <dbReference type="NCBI Taxonomy" id="35525"/>
    <lineage>
        <taxon>Eukaryota</taxon>
        <taxon>Metazoa</taxon>
        <taxon>Ecdysozoa</taxon>
        <taxon>Arthropoda</taxon>
        <taxon>Crustacea</taxon>
        <taxon>Branchiopoda</taxon>
        <taxon>Diplostraca</taxon>
        <taxon>Cladocera</taxon>
        <taxon>Anomopoda</taxon>
        <taxon>Daphniidae</taxon>
        <taxon>Daphnia</taxon>
    </lineage>
</organism>
<dbReference type="Proteomes" id="UP001234178">
    <property type="component" value="Unassembled WGS sequence"/>
</dbReference>
<proteinExistence type="predicted"/>
<evidence type="ECO:0000313" key="2">
    <source>
        <dbReference type="Proteomes" id="UP001234178"/>
    </source>
</evidence>
<reference evidence="1 2" key="1">
    <citation type="journal article" date="2023" name="Nucleic Acids Res.">
        <title>The hologenome of Daphnia magna reveals possible DNA methylation and microbiome-mediated evolution of the host genome.</title>
        <authorList>
            <person name="Chaturvedi A."/>
            <person name="Li X."/>
            <person name="Dhandapani V."/>
            <person name="Marshall H."/>
            <person name="Kissane S."/>
            <person name="Cuenca-Cambronero M."/>
            <person name="Asole G."/>
            <person name="Calvet F."/>
            <person name="Ruiz-Romero M."/>
            <person name="Marangio P."/>
            <person name="Guigo R."/>
            <person name="Rago D."/>
            <person name="Mirbahai L."/>
            <person name="Eastwood N."/>
            <person name="Colbourne J.K."/>
            <person name="Zhou J."/>
            <person name="Mallon E."/>
            <person name="Orsini L."/>
        </authorList>
    </citation>
    <scope>NUCLEOTIDE SEQUENCE [LARGE SCALE GENOMIC DNA]</scope>
    <source>
        <strain evidence="1">LRV0_1</strain>
    </source>
</reference>
<keyword evidence="2" id="KW-1185">Reference proteome</keyword>
<protein>
    <submittedName>
        <fullName evidence="1">Uncharacterized protein</fullName>
    </submittedName>
</protein>
<sequence>MLFSIEVPVLVIDSWLAQRERHDDAGEQQITVLNILYLNNWIHFSNQIDTKRETVLLISLLWTLMAVNYDLIHFQPLN</sequence>
<name>A0ABQ9ZQB5_9CRUS</name>
<comment type="caution">
    <text evidence="1">The sequence shown here is derived from an EMBL/GenBank/DDBJ whole genome shotgun (WGS) entry which is preliminary data.</text>
</comment>
<gene>
    <name evidence="1" type="ORF">OUZ56_030116</name>
</gene>